<reference evidence="1 2" key="1">
    <citation type="journal article" date="2013" name="BMC Genomics">
        <title>Genomics-driven discovery of the pneumocandin biosynthetic gene cluster in the fungus Glarea lozoyensis.</title>
        <authorList>
            <person name="Chen L."/>
            <person name="Yue Q."/>
            <person name="Zhang X."/>
            <person name="Xiang M."/>
            <person name="Wang C."/>
            <person name="Li S."/>
            <person name="Che Y."/>
            <person name="Ortiz-Lopez F.J."/>
            <person name="Bills G.F."/>
            <person name="Liu X."/>
            <person name="An Z."/>
        </authorList>
    </citation>
    <scope>NUCLEOTIDE SEQUENCE [LARGE SCALE GENOMIC DNA]</scope>
    <source>
        <strain evidence="2">ATCC 20868 / MF5171</strain>
    </source>
</reference>
<evidence type="ECO:0000313" key="2">
    <source>
        <dbReference type="Proteomes" id="UP000016922"/>
    </source>
</evidence>
<gene>
    <name evidence="1" type="ORF">GLAREA_00939</name>
</gene>
<organism evidence="1 2">
    <name type="scientific">Glarea lozoyensis (strain ATCC 20868 / MF5171)</name>
    <dbReference type="NCBI Taxonomy" id="1116229"/>
    <lineage>
        <taxon>Eukaryota</taxon>
        <taxon>Fungi</taxon>
        <taxon>Dikarya</taxon>
        <taxon>Ascomycota</taxon>
        <taxon>Pezizomycotina</taxon>
        <taxon>Leotiomycetes</taxon>
        <taxon>Helotiales</taxon>
        <taxon>Helotiaceae</taxon>
        <taxon>Glarea</taxon>
    </lineage>
</organism>
<dbReference type="Proteomes" id="UP000016922">
    <property type="component" value="Unassembled WGS sequence"/>
</dbReference>
<dbReference type="HOGENOM" id="CLU_1777626_0_0_1"/>
<dbReference type="EMBL" id="KE145367">
    <property type="protein sequence ID" value="EPE29779.1"/>
    <property type="molecule type" value="Genomic_DNA"/>
</dbReference>
<dbReference type="KEGG" id="glz:GLAREA_00939"/>
<keyword evidence="2" id="KW-1185">Reference proteome</keyword>
<dbReference type="AlphaFoldDB" id="S3CXY2"/>
<proteinExistence type="predicted"/>
<protein>
    <submittedName>
        <fullName evidence="1">Uncharacterized protein</fullName>
    </submittedName>
</protein>
<dbReference type="GeneID" id="19459997"/>
<dbReference type="RefSeq" id="XP_008083888.1">
    <property type="nucleotide sequence ID" value="XM_008085697.1"/>
</dbReference>
<accession>S3CXY2</accession>
<evidence type="ECO:0000313" key="1">
    <source>
        <dbReference type="EMBL" id="EPE29779.1"/>
    </source>
</evidence>
<name>S3CXY2_GLAL2</name>
<sequence length="146" mass="16151">MIVGSGSNRNNNNIDALGAAISNTQQQQVNSNEQTSEFVSSAKLPVMFHTDDLDIVVSDLGSGHDHEQILTFRLPAKPSYLLEPNCCGSVDDIRSMPQRCNSSHRECHLIPEFLAEIPPNESGFDRRRWGTAEIVPEFDDIDLPTA</sequence>